<proteinExistence type="predicted"/>
<dbReference type="Proteomes" id="UP001596395">
    <property type="component" value="Unassembled WGS sequence"/>
</dbReference>
<evidence type="ECO:0000313" key="2">
    <source>
        <dbReference type="EMBL" id="MFC6955339.1"/>
    </source>
</evidence>
<dbReference type="InterPro" id="IPR014729">
    <property type="entry name" value="Rossmann-like_a/b/a_fold"/>
</dbReference>
<protein>
    <submittedName>
        <fullName evidence="2">Universal stress protein</fullName>
    </submittedName>
</protein>
<gene>
    <name evidence="2" type="ORF">ACFQGB_20955</name>
</gene>
<reference evidence="2 3" key="1">
    <citation type="journal article" date="2019" name="Int. J. Syst. Evol. Microbiol.">
        <title>The Global Catalogue of Microorganisms (GCM) 10K type strain sequencing project: providing services to taxonomists for standard genome sequencing and annotation.</title>
        <authorList>
            <consortium name="The Broad Institute Genomics Platform"/>
            <consortium name="The Broad Institute Genome Sequencing Center for Infectious Disease"/>
            <person name="Wu L."/>
            <person name="Ma J."/>
        </authorList>
    </citation>
    <scope>NUCLEOTIDE SEQUENCE [LARGE SCALE GENOMIC DNA]</scope>
    <source>
        <strain evidence="2 3">GX26</strain>
    </source>
</reference>
<keyword evidence="3" id="KW-1185">Reference proteome</keyword>
<dbReference type="SUPFAM" id="SSF52402">
    <property type="entry name" value="Adenine nucleotide alpha hydrolases-like"/>
    <property type="match status" value="1"/>
</dbReference>
<name>A0ABD5VIU4_9EURY</name>
<accession>A0ABD5VIU4</accession>
<dbReference type="InterPro" id="IPR006016">
    <property type="entry name" value="UspA"/>
</dbReference>
<dbReference type="Pfam" id="PF00582">
    <property type="entry name" value="Usp"/>
    <property type="match status" value="1"/>
</dbReference>
<feature type="domain" description="UspA" evidence="1">
    <location>
        <begin position="2"/>
        <end position="145"/>
    </location>
</feature>
<dbReference type="RefSeq" id="WP_336352268.1">
    <property type="nucleotide sequence ID" value="NZ_JAZAQL010000006.1"/>
</dbReference>
<dbReference type="AlphaFoldDB" id="A0ABD5VIU4"/>
<sequence>MTILVPYDGSGLSKTALSRAQTFAEYTDDDLLALVVIPDEPGYAHRHAWLEPEDTFDVGVIERKLTQEIRDVAPDADVRAEFVENTEPTADTTTVVVRTIKEVAAEVAARVVFVGSQNAGKVTRPLASIGGTVADDARYDVHIVRHPDPEFASD</sequence>
<dbReference type="EMBL" id="JBHSXN010000006">
    <property type="protein sequence ID" value="MFC6955339.1"/>
    <property type="molecule type" value="Genomic_DNA"/>
</dbReference>
<dbReference type="Gene3D" id="3.40.50.620">
    <property type="entry name" value="HUPs"/>
    <property type="match status" value="1"/>
</dbReference>
<evidence type="ECO:0000313" key="3">
    <source>
        <dbReference type="Proteomes" id="UP001596395"/>
    </source>
</evidence>
<comment type="caution">
    <text evidence="2">The sequence shown here is derived from an EMBL/GenBank/DDBJ whole genome shotgun (WGS) entry which is preliminary data.</text>
</comment>
<organism evidence="2 3">
    <name type="scientific">Halorubellus litoreus</name>
    <dbReference type="NCBI Taxonomy" id="755308"/>
    <lineage>
        <taxon>Archaea</taxon>
        <taxon>Methanobacteriati</taxon>
        <taxon>Methanobacteriota</taxon>
        <taxon>Stenosarchaea group</taxon>
        <taxon>Halobacteria</taxon>
        <taxon>Halobacteriales</taxon>
        <taxon>Halorubellaceae</taxon>
        <taxon>Halorubellus</taxon>
    </lineage>
</organism>
<evidence type="ECO:0000259" key="1">
    <source>
        <dbReference type="Pfam" id="PF00582"/>
    </source>
</evidence>
<dbReference type="CDD" id="cd00293">
    <property type="entry name" value="USP-like"/>
    <property type="match status" value="1"/>
</dbReference>